<dbReference type="InterPro" id="IPR055414">
    <property type="entry name" value="LRR_R13L4/SHOC2-like"/>
</dbReference>
<gene>
    <name evidence="5" type="ORF">ACHAWU_001654</name>
</gene>
<evidence type="ECO:0000256" key="3">
    <source>
        <dbReference type="SAM" id="Coils"/>
    </source>
</evidence>
<dbReference type="AlphaFoldDB" id="A0ABD3MFA9"/>
<dbReference type="EMBL" id="JALLBG020000131">
    <property type="protein sequence ID" value="KAL3762709.1"/>
    <property type="molecule type" value="Genomic_DNA"/>
</dbReference>
<protein>
    <recommendedName>
        <fullName evidence="4">Disease resistance R13L4/SHOC-2-like LRR domain-containing protein</fullName>
    </recommendedName>
</protein>
<name>A0ABD3MFA9_9STRA</name>
<comment type="caution">
    <text evidence="5">The sequence shown here is derived from an EMBL/GenBank/DDBJ whole genome shotgun (WGS) entry which is preliminary data.</text>
</comment>
<dbReference type="InterPro" id="IPR032675">
    <property type="entry name" value="LRR_dom_sf"/>
</dbReference>
<dbReference type="PANTHER" id="PTHR48051:SF36">
    <property type="entry name" value="CASPASE FAMILY P20 DOMAIN-CONTAINING PROTEIN"/>
    <property type="match status" value="1"/>
</dbReference>
<dbReference type="Proteomes" id="UP001530293">
    <property type="component" value="Unassembled WGS sequence"/>
</dbReference>
<evidence type="ECO:0000256" key="2">
    <source>
        <dbReference type="ARBA" id="ARBA00022737"/>
    </source>
</evidence>
<dbReference type="SMART" id="SM00369">
    <property type="entry name" value="LRR_TYP"/>
    <property type="match status" value="4"/>
</dbReference>
<dbReference type="InterPro" id="IPR050216">
    <property type="entry name" value="LRR_domain-containing"/>
</dbReference>
<dbReference type="PANTHER" id="PTHR48051">
    <property type="match status" value="1"/>
</dbReference>
<reference evidence="5 6" key="1">
    <citation type="submission" date="2024-10" db="EMBL/GenBank/DDBJ databases">
        <title>Updated reference genomes for cyclostephanoid diatoms.</title>
        <authorList>
            <person name="Roberts W.R."/>
            <person name="Alverson A.J."/>
        </authorList>
    </citation>
    <scope>NUCLEOTIDE SEQUENCE [LARGE SCALE GENOMIC DNA]</scope>
    <source>
        <strain evidence="5 6">AJA232-27</strain>
    </source>
</reference>
<organism evidence="5 6">
    <name type="scientific">Discostella pseudostelligera</name>
    <dbReference type="NCBI Taxonomy" id="259834"/>
    <lineage>
        <taxon>Eukaryota</taxon>
        <taxon>Sar</taxon>
        <taxon>Stramenopiles</taxon>
        <taxon>Ochrophyta</taxon>
        <taxon>Bacillariophyta</taxon>
        <taxon>Coscinodiscophyceae</taxon>
        <taxon>Thalassiosirophycidae</taxon>
        <taxon>Stephanodiscales</taxon>
        <taxon>Stephanodiscaceae</taxon>
        <taxon>Discostella</taxon>
    </lineage>
</organism>
<proteinExistence type="predicted"/>
<evidence type="ECO:0000256" key="1">
    <source>
        <dbReference type="ARBA" id="ARBA00022614"/>
    </source>
</evidence>
<dbReference type="Gene3D" id="3.80.10.10">
    <property type="entry name" value="Ribonuclease Inhibitor"/>
    <property type="match status" value="1"/>
</dbReference>
<keyword evidence="6" id="KW-1185">Reference proteome</keyword>
<evidence type="ECO:0000313" key="6">
    <source>
        <dbReference type="Proteomes" id="UP001530293"/>
    </source>
</evidence>
<keyword evidence="1" id="KW-0433">Leucine-rich repeat</keyword>
<evidence type="ECO:0000259" key="4">
    <source>
        <dbReference type="Pfam" id="PF23598"/>
    </source>
</evidence>
<keyword evidence="2" id="KW-0677">Repeat</keyword>
<evidence type="ECO:0000313" key="5">
    <source>
        <dbReference type="EMBL" id="KAL3762709.1"/>
    </source>
</evidence>
<keyword evidence="3" id="KW-0175">Coiled coil</keyword>
<feature type="coiled-coil region" evidence="3">
    <location>
        <begin position="207"/>
        <end position="234"/>
    </location>
</feature>
<feature type="domain" description="Disease resistance R13L4/SHOC-2-like LRR" evidence="4">
    <location>
        <begin position="39"/>
        <end position="111"/>
    </location>
</feature>
<dbReference type="InterPro" id="IPR003591">
    <property type="entry name" value="Leu-rich_rpt_typical-subtyp"/>
</dbReference>
<dbReference type="InterPro" id="IPR001611">
    <property type="entry name" value="Leu-rich_rpt"/>
</dbReference>
<sequence>MEDNDDYEPDVSGHLDLKYRGWTELEPRVWSLANSLLLLDISFNQLQTLPDEISHLRLLQELNCSRNKLYSLPPSIASLTQLQVLKANGNCIATLPKEIGRCSSLECLNLSENALTSIPQEIAECSCLRTLLLQNNDLARLPLSLAALRDRIEHLDVSNNNDQMTTTLPAKIHRDAHSIMWILSLQQEKQHLIERLRQDMMVLQHDNLATEWELAVARERIAELEEKKTKLSRDHESVKYYLAAQARFKDCRGMIVRWWNECKRAWAVKIS</sequence>
<dbReference type="SUPFAM" id="SSF52058">
    <property type="entry name" value="L domain-like"/>
    <property type="match status" value="1"/>
</dbReference>
<dbReference type="Pfam" id="PF23598">
    <property type="entry name" value="LRR_14"/>
    <property type="match status" value="1"/>
</dbReference>
<dbReference type="PROSITE" id="PS51450">
    <property type="entry name" value="LRR"/>
    <property type="match status" value="1"/>
</dbReference>
<accession>A0ABD3MFA9</accession>